<dbReference type="Pfam" id="PF00741">
    <property type="entry name" value="Gas_vesicle"/>
    <property type="match status" value="1"/>
</dbReference>
<reference evidence="5" key="1">
    <citation type="journal article" date="2019" name="Int. J. Syst. Evol. Microbiol.">
        <title>The Global Catalogue of Microorganisms (GCM) 10K type strain sequencing project: providing services to taxonomists for standard genome sequencing and annotation.</title>
        <authorList>
            <consortium name="The Broad Institute Genomics Platform"/>
            <consortium name="The Broad Institute Genome Sequencing Center for Infectious Disease"/>
            <person name="Wu L."/>
            <person name="Ma J."/>
        </authorList>
    </citation>
    <scope>NUCLEOTIDE SEQUENCE [LARGE SCALE GENOMIC DNA]</scope>
    <source>
        <strain evidence="5">CECT 7184</strain>
    </source>
</reference>
<evidence type="ECO:0000313" key="4">
    <source>
        <dbReference type="EMBL" id="MFC5712624.1"/>
    </source>
</evidence>
<sequence length="77" mass="8529">MAGESLQTKDVSLLDVLDAVLEKGVVLRGDITISIAGVDLVYLDLRILLSSVETLIQAREEELKRTINEERINFTGE</sequence>
<evidence type="ECO:0000256" key="2">
    <source>
        <dbReference type="ARBA" id="ARBA00035108"/>
    </source>
</evidence>
<dbReference type="InterPro" id="IPR050530">
    <property type="entry name" value="GvpA"/>
</dbReference>
<dbReference type="RefSeq" id="WP_385939826.1">
    <property type="nucleotide sequence ID" value="NZ_JBHSOZ010000003.1"/>
</dbReference>
<keyword evidence="5" id="KW-1185">Reference proteome</keyword>
<proteinExistence type="inferred from homology"/>
<gene>
    <name evidence="4" type="ORF">ACFPU1_07510</name>
</gene>
<dbReference type="EMBL" id="JBHSOZ010000003">
    <property type="protein sequence ID" value="MFC5712624.1"/>
    <property type="molecule type" value="Genomic_DNA"/>
</dbReference>
<protein>
    <submittedName>
        <fullName evidence="4">Gas vesicle protein</fullName>
    </submittedName>
</protein>
<organism evidence="4 5">
    <name type="scientific">Thalassorhabdus alkalitolerans</name>
    <dbReference type="NCBI Taxonomy" id="2282697"/>
    <lineage>
        <taxon>Bacteria</taxon>
        <taxon>Bacillati</taxon>
        <taxon>Bacillota</taxon>
        <taxon>Bacilli</taxon>
        <taxon>Bacillales</taxon>
        <taxon>Bacillaceae</taxon>
        <taxon>Thalassorhabdus</taxon>
    </lineage>
</organism>
<evidence type="ECO:0000313" key="5">
    <source>
        <dbReference type="Proteomes" id="UP001596142"/>
    </source>
</evidence>
<dbReference type="PANTHER" id="PTHR35344">
    <property type="entry name" value="GAS VESICLE STRUCTURAL PROTEIN 2-RELATED"/>
    <property type="match status" value="1"/>
</dbReference>
<evidence type="ECO:0000256" key="1">
    <source>
        <dbReference type="ARBA" id="ARBA00022987"/>
    </source>
</evidence>
<keyword evidence="1" id="KW-0304">Gas vesicle</keyword>
<comment type="caution">
    <text evidence="4">The sequence shown here is derived from an EMBL/GenBank/DDBJ whole genome shotgun (WGS) entry which is preliminary data.</text>
</comment>
<dbReference type="Proteomes" id="UP001596142">
    <property type="component" value="Unassembled WGS sequence"/>
</dbReference>
<comment type="similarity">
    <text evidence="3">Belongs to the gas vesicle GvpA family.</text>
</comment>
<accession>A0ABW0YR95</accession>
<dbReference type="PANTHER" id="PTHR35344:SF4">
    <property type="entry name" value="GAS VESICLE PROTEIN A1"/>
    <property type="match status" value="1"/>
</dbReference>
<dbReference type="InterPro" id="IPR000638">
    <property type="entry name" value="Gas-vesicle_GvpA-like"/>
</dbReference>
<comment type="subcellular location">
    <subcellularLocation>
        <location evidence="2">Gas vesicle</location>
    </subcellularLocation>
</comment>
<evidence type="ECO:0000256" key="3">
    <source>
        <dbReference type="ARBA" id="ARBA00035646"/>
    </source>
</evidence>
<name>A0ABW0YR95_9BACI</name>